<proteinExistence type="predicted"/>
<sequence>MFLNYRITFANKVKLGSDGVLTPSDPYLKIHFKEHEF</sequence>
<dbReference type="AlphaFoldDB" id="A0A161YFS5"/>
<accession>A0A161YFS5</accession>
<dbReference type="PATRIC" id="fig|1121326.3.peg.5705"/>
<gene>
    <name evidence="1" type="ORF">CLMAG_56430</name>
</gene>
<evidence type="ECO:0000313" key="2">
    <source>
        <dbReference type="Proteomes" id="UP000076603"/>
    </source>
</evidence>
<protein>
    <submittedName>
        <fullName evidence="1">Uncharacterized protein</fullName>
    </submittedName>
</protein>
<dbReference type="EMBL" id="LWAE01000012">
    <property type="protein sequence ID" value="KZL88952.1"/>
    <property type="molecule type" value="Genomic_DNA"/>
</dbReference>
<name>A0A161YFS5_9CLOT</name>
<keyword evidence="2" id="KW-1185">Reference proteome</keyword>
<reference evidence="1 2" key="1">
    <citation type="submission" date="2016-04" db="EMBL/GenBank/DDBJ databases">
        <title>Genome sequence of Clostridium magnum DSM 2767.</title>
        <authorList>
            <person name="Poehlein A."/>
            <person name="Uhlig R."/>
            <person name="Fischer R."/>
            <person name="Bahl H."/>
            <person name="Daniel R."/>
        </authorList>
    </citation>
    <scope>NUCLEOTIDE SEQUENCE [LARGE SCALE GENOMIC DNA]</scope>
    <source>
        <strain evidence="1 2">DSM 2767</strain>
    </source>
</reference>
<organism evidence="1 2">
    <name type="scientific">Clostridium magnum DSM 2767</name>
    <dbReference type="NCBI Taxonomy" id="1121326"/>
    <lineage>
        <taxon>Bacteria</taxon>
        <taxon>Bacillati</taxon>
        <taxon>Bacillota</taxon>
        <taxon>Clostridia</taxon>
        <taxon>Eubacteriales</taxon>
        <taxon>Clostridiaceae</taxon>
        <taxon>Clostridium</taxon>
    </lineage>
</organism>
<comment type="caution">
    <text evidence="1">The sequence shown here is derived from an EMBL/GenBank/DDBJ whole genome shotgun (WGS) entry which is preliminary data.</text>
</comment>
<evidence type="ECO:0000313" key="1">
    <source>
        <dbReference type="EMBL" id="KZL88952.1"/>
    </source>
</evidence>
<dbReference type="Proteomes" id="UP000076603">
    <property type="component" value="Unassembled WGS sequence"/>
</dbReference>